<accession>A0A0E0FB06</accession>
<sequence>MASHRSDRRQLQATTADFGGQTGGFQAQLLRSYHVSSIRWLYGYSVSISSTQVHPTVHPNLIHSSAMASFTTSTSISRATCLAVQEFHFQEACSGGLTTKQGERGQHDDRSGRHGTTMADEELGPDLPIGIDKQLSWTES</sequence>
<evidence type="ECO:0000256" key="1">
    <source>
        <dbReference type="SAM" id="MobiDB-lite"/>
    </source>
</evidence>
<dbReference type="AlphaFoldDB" id="A0A0E0FB06"/>
<reference evidence="2" key="2">
    <citation type="submission" date="2018-05" db="EMBL/GenBank/DDBJ databases">
        <title>OmerRS3 (Oryza meridionalis Reference Sequence Version 3).</title>
        <authorList>
            <person name="Zhang J."/>
            <person name="Kudrna D."/>
            <person name="Lee S."/>
            <person name="Talag J."/>
            <person name="Welchert J."/>
            <person name="Wing R.A."/>
        </authorList>
    </citation>
    <scope>NUCLEOTIDE SEQUENCE [LARGE SCALE GENOMIC DNA]</scope>
    <source>
        <strain evidence="2">cv. OR44</strain>
    </source>
</reference>
<reference evidence="2" key="1">
    <citation type="submission" date="2015-04" db="UniProtKB">
        <authorList>
            <consortium name="EnsemblPlants"/>
        </authorList>
    </citation>
    <scope>IDENTIFICATION</scope>
</reference>
<dbReference type="EnsemblPlants" id="OMERI12G05380.1">
    <property type="protein sequence ID" value="OMERI12G05380.1"/>
    <property type="gene ID" value="OMERI12G05380"/>
</dbReference>
<feature type="compositionally biased region" description="Basic and acidic residues" evidence="1">
    <location>
        <begin position="101"/>
        <end position="112"/>
    </location>
</feature>
<proteinExistence type="predicted"/>
<protein>
    <submittedName>
        <fullName evidence="2">Uncharacterized protein</fullName>
    </submittedName>
</protein>
<evidence type="ECO:0000313" key="2">
    <source>
        <dbReference type="EnsemblPlants" id="OMERI12G05380.1"/>
    </source>
</evidence>
<name>A0A0E0FB06_9ORYZ</name>
<feature type="region of interest" description="Disordered" evidence="1">
    <location>
        <begin position="95"/>
        <end position="140"/>
    </location>
</feature>
<evidence type="ECO:0000313" key="3">
    <source>
        <dbReference type="Proteomes" id="UP000008021"/>
    </source>
</evidence>
<dbReference type="Gramene" id="OMERI12G05380.1">
    <property type="protein sequence ID" value="OMERI12G05380.1"/>
    <property type="gene ID" value="OMERI12G05380"/>
</dbReference>
<organism evidence="2">
    <name type="scientific">Oryza meridionalis</name>
    <dbReference type="NCBI Taxonomy" id="40149"/>
    <lineage>
        <taxon>Eukaryota</taxon>
        <taxon>Viridiplantae</taxon>
        <taxon>Streptophyta</taxon>
        <taxon>Embryophyta</taxon>
        <taxon>Tracheophyta</taxon>
        <taxon>Spermatophyta</taxon>
        <taxon>Magnoliopsida</taxon>
        <taxon>Liliopsida</taxon>
        <taxon>Poales</taxon>
        <taxon>Poaceae</taxon>
        <taxon>BOP clade</taxon>
        <taxon>Oryzoideae</taxon>
        <taxon>Oryzeae</taxon>
        <taxon>Oryzinae</taxon>
        <taxon>Oryza</taxon>
    </lineage>
</organism>
<dbReference type="HOGENOM" id="CLU_1838328_0_0_1"/>
<keyword evidence="3" id="KW-1185">Reference proteome</keyword>
<dbReference type="Proteomes" id="UP000008021">
    <property type="component" value="Chromosome 12"/>
</dbReference>